<evidence type="ECO:0000313" key="1">
    <source>
        <dbReference type="EMBL" id="NYT71498.1"/>
    </source>
</evidence>
<reference evidence="1 2" key="1">
    <citation type="submission" date="2020-07" db="EMBL/GenBank/DDBJ databases">
        <title>Halomonas sp. QX-2 draft genome sequence.</title>
        <authorList>
            <person name="Qiu X."/>
        </authorList>
    </citation>
    <scope>NUCLEOTIDE SEQUENCE [LARGE SCALE GENOMIC DNA]</scope>
    <source>
        <strain evidence="1 2">QX-2</strain>
    </source>
</reference>
<dbReference type="PANTHER" id="PTHR43544:SF12">
    <property type="entry name" value="NAD(P)-BINDING ROSSMANN-FOLD SUPERFAMILY PROTEIN"/>
    <property type="match status" value="1"/>
</dbReference>
<gene>
    <name evidence="1" type="ORF">HZU72_03540</name>
</gene>
<organism evidence="1 2">
    <name type="scientific">Vreelandella sedimenti</name>
    <dbReference type="NCBI Taxonomy" id="2729618"/>
    <lineage>
        <taxon>Bacteria</taxon>
        <taxon>Pseudomonadati</taxon>
        <taxon>Pseudomonadota</taxon>
        <taxon>Gammaproteobacteria</taxon>
        <taxon>Oceanospirillales</taxon>
        <taxon>Halomonadaceae</taxon>
        <taxon>Vreelandella</taxon>
    </lineage>
</organism>
<dbReference type="RefSeq" id="WP_180090553.1">
    <property type="nucleotide sequence ID" value="NZ_CAXAZJ010000024.1"/>
</dbReference>
<accession>A0A7Z0SLU7</accession>
<name>A0A7Z0SLU7_9GAMM</name>
<keyword evidence="2" id="KW-1185">Reference proteome</keyword>
<dbReference type="GO" id="GO:0016491">
    <property type="term" value="F:oxidoreductase activity"/>
    <property type="evidence" value="ECO:0007669"/>
    <property type="project" value="TreeGrafter"/>
</dbReference>
<dbReference type="GO" id="GO:0005737">
    <property type="term" value="C:cytoplasm"/>
    <property type="evidence" value="ECO:0007669"/>
    <property type="project" value="TreeGrafter"/>
</dbReference>
<evidence type="ECO:0000313" key="2">
    <source>
        <dbReference type="Proteomes" id="UP000520876"/>
    </source>
</evidence>
<dbReference type="CDD" id="cd05325">
    <property type="entry name" value="carb_red_sniffer_like_SDR_c"/>
    <property type="match status" value="1"/>
</dbReference>
<dbReference type="InterPro" id="IPR002347">
    <property type="entry name" value="SDR_fam"/>
</dbReference>
<dbReference type="Proteomes" id="UP000520876">
    <property type="component" value="Unassembled WGS sequence"/>
</dbReference>
<dbReference type="InterPro" id="IPR036291">
    <property type="entry name" value="NAD(P)-bd_dom_sf"/>
</dbReference>
<comment type="caution">
    <text evidence="1">The sequence shown here is derived from an EMBL/GenBank/DDBJ whole genome shotgun (WGS) entry which is preliminary data.</text>
</comment>
<dbReference type="EMBL" id="JACCGK010000002">
    <property type="protein sequence ID" value="NYT71498.1"/>
    <property type="molecule type" value="Genomic_DNA"/>
</dbReference>
<dbReference type="InterPro" id="IPR051468">
    <property type="entry name" value="Fungal_SecMetab_SDRs"/>
</dbReference>
<protein>
    <submittedName>
        <fullName evidence="1">SDR family NAD(P)-dependent oxidoreductase</fullName>
    </submittedName>
</protein>
<dbReference type="Gene3D" id="3.40.50.720">
    <property type="entry name" value="NAD(P)-binding Rossmann-like Domain"/>
    <property type="match status" value="1"/>
</dbReference>
<proteinExistence type="predicted"/>
<dbReference type="PANTHER" id="PTHR43544">
    <property type="entry name" value="SHORT-CHAIN DEHYDROGENASE/REDUCTASE"/>
    <property type="match status" value="1"/>
</dbReference>
<dbReference type="SUPFAM" id="SSF51735">
    <property type="entry name" value="NAD(P)-binding Rossmann-fold domains"/>
    <property type="match status" value="1"/>
</dbReference>
<sequence>MFNLLPHHYTAVVVGASGGIGAAIINQLLSSSQVGHVIAVSRQPSRIDNPRLTHLVLDVSQEAGRLTLKKALVAQPIHLFFNAIGTLHDESRQLLPEKRLDQLSVENLAQIMNINAFTPILLLAALQDSFKGTYPTVVASLSARVGSIEDNQLGGWYSYRASKAAHNMLLKTASIELKRLNKQSTVLCLHPGTTDTALSKPFQARVPHEKLFTPTFVAEQLLTVIAQRTPDDSGTFWAWDGQPIEW</sequence>
<dbReference type="Pfam" id="PF00106">
    <property type="entry name" value="adh_short"/>
    <property type="match status" value="1"/>
</dbReference>
<dbReference type="PRINTS" id="PR00081">
    <property type="entry name" value="GDHRDH"/>
</dbReference>
<dbReference type="AlphaFoldDB" id="A0A7Z0SLU7"/>